<proteinExistence type="predicted"/>
<dbReference type="EMBL" id="LAZR01013059">
    <property type="protein sequence ID" value="KKM23749.1"/>
    <property type="molecule type" value="Genomic_DNA"/>
</dbReference>
<dbReference type="AlphaFoldDB" id="A0A0F9IUQ5"/>
<evidence type="ECO:0000313" key="2">
    <source>
        <dbReference type="EMBL" id="KKM23749.1"/>
    </source>
</evidence>
<evidence type="ECO:0000256" key="1">
    <source>
        <dbReference type="SAM" id="Coils"/>
    </source>
</evidence>
<organism evidence="2">
    <name type="scientific">marine sediment metagenome</name>
    <dbReference type="NCBI Taxonomy" id="412755"/>
    <lineage>
        <taxon>unclassified sequences</taxon>
        <taxon>metagenomes</taxon>
        <taxon>ecological metagenomes</taxon>
    </lineage>
</organism>
<name>A0A0F9IUQ5_9ZZZZ</name>
<comment type="caution">
    <text evidence="2">The sequence shown here is derived from an EMBL/GenBank/DDBJ whole genome shotgun (WGS) entry which is preliminary data.</text>
</comment>
<keyword evidence="1" id="KW-0175">Coiled coil</keyword>
<accession>A0A0F9IUQ5</accession>
<sequence>MTDLLTPDEVRAMELKAIWPYEDLAQLCRNYLTLWDELEAERELSDKLVKQVRELEQRNEWLNECLNEEQADRNAR</sequence>
<feature type="coiled-coil region" evidence="1">
    <location>
        <begin position="38"/>
        <end position="72"/>
    </location>
</feature>
<protein>
    <submittedName>
        <fullName evidence="2">Uncharacterized protein</fullName>
    </submittedName>
</protein>
<reference evidence="2" key="1">
    <citation type="journal article" date="2015" name="Nature">
        <title>Complex archaea that bridge the gap between prokaryotes and eukaryotes.</title>
        <authorList>
            <person name="Spang A."/>
            <person name="Saw J.H."/>
            <person name="Jorgensen S.L."/>
            <person name="Zaremba-Niedzwiedzka K."/>
            <person name="Martijn J."/>
            <person name="Lind A.E."/>
            <person name="van Eijk R."/>
            <person name="Schleper C."/>
            <person name="Guy L."/>
            <person name="Ettema T.J."/>
        </authorList>
    </citation>
    <scope>NUCLEOTIDE SEQUENCE</scope>
</reference>
<gene>
    <name evidence="2" type="ORF">LCGC14_1612000</name>
</gene>